<comment type="caution">
    <text evidence="2">The sequence shown here is derived from an EMBL/GenBank/DDBJ whole genome shotgun (WGS) entry which is preliminary data.</text>
</comment>
<name>A0A3D9UP28_9MICO</name>
<dbReference type="EMBL" id="QTUA01000001">
    <property type="protein sequence ID" value="REF30183.1"/>
    <property type="molecule type" value="Genomic_DNA"/>
</dbReference>
<sequence>MDTSTGVVFPVSNTANMAESHEEERSSSAFGRAVVAEALASVDAAGADAAQRDTGWRRGYPQHLRRLVEVGATDHRAAMAIARDGLASVHDRMCWLPASGGHDRSLADAFATPLPHARWDSVTVAGEGAAETEFTLPYKGTRLQGDALRERLDGWVTDGVIEPGVRDAVNKVLDNPDWLDVRDRTFVVLGAGAEMGPLRSLLRWGGRVVGIDLPRAALWSSLFDVARQGAGSLVVPVAAGRADASDPAQHAGADLLHDIGGVGDYLLGLDGPFVLGNYVYADGGVNLRLSAATDALALHLSQRDDVALAYLATPTDVFVVPDSAVAQANSGLDRAFLKSVRRPLRAVSRGRLLQRQYPPEPAGVSLSDTIVPQQGPNYLLAKRIHRWRAAAAAADGQLVSMNIAPPTRTRSVTKNRALAAAYAGAHRFGVEVFDPSTANTLMAAMLVHDLRTGGYAAKGDMWQAEAAGAAHGGLWRSPYDPRSALGIAAVLGFGSAR</sequence>
<gene>
    <name evidence="2" type="ORF">DFJ65_1177</name>
</gene>
<evidence type="ECO:0000313" key="2">
    <source>
        <dbReference type="EMBL" id="REF30183.1"/>
    </source>
</evidence>
<proteinExistence type="predicted"/>
<feature type="region of interest" description="Disordered" evidence="1">
    <location>
        <begin position="1"/>
        <end position="29"/>
    </location>
</feature>
<dbReference type="Proteomes" id="UP000256253">
    <property type="component" value="Unassembled WGS sequence"/>
</dbReference>
<keyword evidence="3" id="KW-1185">Reference proteome</keyword>
<evidence type="ECO:0000313" key="3">
    <source>
        <dbReference type="Proteomes" id="UP000256253"/>
    </source>
</evidence>
<reference evidence="2 3" key="1">
    <citation type="submission" date="2018-08" db="EMBL/GenBank/DDBJ databases">
        <title>Sequencing the genomes of 1000 actinobacteria strains.</title>
        <authorList>
            <person name="Klenk H.-P."/>
        </authorList>
    </citation>
    <scope>NUCLEOTIDE SEQUENCE [LARGE SCALE GENOMIC DNA]</scope>
    <source>
        <strain evidence="2 3">DSM 22967</strain>
    </source>
</reference>
<dbReference type="RefSeq" id="WP_245950049.1">
    <property type="nucleotide sequence ID" value="NZ_QTUA01000001.1"/>
</dbReference>
<protein>
    <submittedName>
        <fullName evidence="2">Uncharacterized protein</fullName>
    </submittedName>
</protein>
<accession>A0A3D9UP28</accession>
<dbReference type="AlphaFoldDB" id="A0A3D9UP28"/>
<evidence type="ECO:0000256" key="1">
    <source>
        <dbReference type="SAM" id="MobiDB-lite"/>
    </source>
</evidence>
<feature type="compositionally biased region" description="Polar residues" evidence="1">
    <location>
        <begin position="1"/>
        <end position="17"/>
    </location>
</feature>
<organism evidence="2 3">
    <name type="scientific">Calidifontibacter indicus</name>
    <dbReference type="NCBI Taxonomy" id="419650"/>
    <lineage>
        <taxon>Bacteria</taxon>
        <taxon>Bacillati</taxon>
        <taxon>Actinomycetota</taxon>
        <taxon>Actinomycetes</taxon>
        <taxon>Micrococcales</taxon>
        <taxon>Dermacoccaceae</taxon>
        <taxon>Calidifontibacter</taxon>
    </lineage>
</organism>